<keyword evidence="2" id="KW-1185">Reference proteome</keyword>
<name>A0ABW9T2P4_9BACL</name>
<gene>
    <name evidence="1" type="ORF">GNP94_15505</name>
</gene>
<dbReference type="Proteomes" id="UP000435177">
    <property type="component" value="Unassembled WGS sequence"/>
</dbReference>
<comment type="caution">
    <text evidence="1">The sequence shown here is derived from an EMBL/GenBank/DDBJ whole genome shotgun (WGS) entry which is preliminary data.</text>
</comment>
<evidence type="ECO:0000313" key="1">
    <source>
        <dbReference type="EMBL" id="MUG67394.1"/>
    </source>
</evidence>
<proteinExistence type="predicted"/>
<dbReference type="EMBL" id="WOAA01000013">
    <property type="protein sequence ID" value="MUG67394.1"/>
    <property type="molecule type" value="Genomic_DNA"/>
</dbReference>
<evidence type="ECO:0000313" key="2">
    <source>
        <dbReference type="Proteomes" id="UP000435177"/>
    </source>
</evidence>
<protein>
    <submittedName>
        <fullName evidence="1">Uncharacterized protein</fullName>
    </submittedName>
</protein>
<reference evidence="1 2" key="1">
    <citation type="submission" date="2019-11" db="EMBL/GenBank/DDBJ databases">
        <title>Draft genome sequences of five Paenibacillus species of dairy origin.</title>
        <authorList>
            <person name="Olajide A.M."/>
            <person name="Chen S."/>
            <person name="Lapointe G."/>
        </authorList>
    </citation>
    <scope>NUCLEOTIDE SEQUENCE [LARGE SCALE GENOMIC DNA]</scope>
    <source>
        <strain evidence="1 2">3CS1</strain>
    </source>
</reference>
<dbReference type="RefSeq" id="WP_155618419.1">
    <property type="nucleotide sequence ID" value="NZ_WOAA01000013.1"/>
</dbReference>
<organism evidence="1 2">
    <name type="scientific">Paenibacillus campinasensis</name>
    <dbReference type="NCBI Taxonomy" id="66347"/>
    <lineage>
        <taxon>Bacteria</taxon>
        <taxon>Bacillati</taxon>
        <taxon>Bacillota</taxon>
        <taxon>Bacilli</taxon>
        <taxon>Bacillales</taxon>
        <taxon>Paenibacillaceae</taxon>
        <taxon>Paenibacillus</taxon>
    </lineage>
</organism>
<accession>A0ABW9T2P4</accession>
<sequence>MEVAACMVDVQSWKIAMADGSMSGRLKIALAARVIRTARNGLNMEHRSRIMMDGE</sequence>